<keyword evidence="8" id="KW-1185">Reference proteome</keyword>
<dbReference type="InterPro" id="IPR024731">
    <property type="entry name" value="NELL2-like_EGF"/>
</dbReference>
<keyword evidence="3" id="KW-0472">Membrane</keyword>
<proteinExistence type="predicted"/>
<comment type="caution">
    <text evidence="7">The sequence shown here is derived from an EMBL/GenBank/DDBJ whole genome shotgun (WGS) entry which is preliminary data.</text>
</comment>
<feature type="non-terminal residue" evidence="7">
    <location>
        <position position="80"/>
    </location>
</feature>
<evidence type="ECO:0000313" key="8">
    <source>
        <dbReference type="Proteomes" id="UP000678393"/>
    </source>
</evidence>
<evidence type="ECO:0000256" key="5">
    <source>
        <dbReference type="ARBA" id="ARBA00023180"/>
    </source>
</evidence>
<evidence type="ECO:0000259" key="6">
    <source>
        <dbReference type="PROSITE" id="PS01186"/>
    </source>
</evidence>
<dbReference type="Pfam" id="PF12947">
    <property type="entry name" value="EGF_3"/>
    <property type="match status" value="1"/>
</dbReference>
<sequence length="80" mass="8430">YHCVCKVGYKGDGKSCTLVNLCVENNGGCHPKAICTPLKAGERNCTCPENLAGDGYTCSGTIADEVLAHPNLTRLASLMK</sequence>
<dbReference type="FunFam" id="2.10.25.10:FF:000040">
    <property type="entry name" value="Stabilin 2"/>
    <property type="match status" value="1"/>
</dbReference>
<feature type="domain" description="EGF-like" evidence="6">
    <location>
        <begin position="3"/>
        <end position="16"/>
    </location>
</feature>
<keyword evidence="2" id="KW-0245">EGF-like domain</keyword>
<dbReference type="OrthoDB" id="286301at2759"/>
<keyword evidence="5" id="KW-0325">Glycoprotein</keyword>
<evidence type="ECO:0000256" key="1">
    <source>
        <dbReference type="ARBA" id="ARBA00004370"/>
    </source>
</evidence>
<dbReference type="SUPFAM" id="SSF57196">
    <property type="entry name" value="EGF/Laminin"/>
    <property type="match status" value="1"/>
</dbReference>
<dbReference type="Gene3D" id="2.10.25.10">
    <property type="entry name" value="Laminin"/>
    <property type="match status" value="1"/>
</dbReference>
<keyword evidence="4" id="KW-1015">Disulfide bond</keyword>
<dbReference type="PANTHER" id="PTHR24038">
    <property type="entry name" value="STABILIN"/>
    <property type="match status" value="1"/>
</dbReference>
<evidence type="ECO:0000313" key="7">
    <source>
        <dbReference type="EMBL" id="CAG5130312.1"/>
    </source>
</evidence>
<protein>
    <recommendedName>
        <fullName evidence="6">EGF-like domain-containing protein</fullName>
    </recommendedName>
</protein>
<organism evidence="7 8">
    <name type="scientific">Candidula unifasciata</name>
    <dbReference type="NCBI Taxonomy" id="100452"/>
    <lineage>
        <taxon>Eukaryota</taxon>
        <taxon>Metazoa</taxon>
        <taxon>Spiralia</taxon>
        <taxon>Lophotrochozoa</taxon>
        <taxon>Mollusca</taxon>
        <taxon>Gastropoda</taxon>
        <taxon>Heterobranchia</taxon>
        <taxon>Euthyneura</taxon>
        <taxon>Panpulmonata</taxon>
        <taxon>Eupulmonata</taxon>
        <taxon>Stylommatophora</taxon>
        <taxon>Helicina</taxon>
        <taxon>Helicoidea</taxon>
        <taxon>Geomitridae</taxon>
        <taxon>Candidula</taxon>
    </lineage>
</organism>
<accession>A0A8S3ZRR8</accession>
<dbReference type="PROSITE" id="PS01186">
    <property type="entry name" value="EGF_2"/>
    <property type="match status" value="1"/>
</dbReference>
<evidence type="ECO:0000256" key="4">
    <source>
        <dbReference type="ARBA" id="ARBA00023157"/>
    </source>
</evidence>
<name>A0A8S3ZRR8_9EUPU</name>
<dbReference type="PANTHER" id="PTHR24038:SF11">
    <property type="entry name" value="INTEGRIN BETA-LIKE PROTEIN E"/>
    <property type="match status" value="1"/>
</dbReference>
<evidence type="ECO:0000256" key="2">
    <source>
        <dbReference type="ARBA" id="ARBA00022536"/>
    </source>
</evidence>
<comment type="subcellular location">
    <subcellularLocation>
        <location evidence="1">Membrane</location>
    </subcellularLocation>
</comment>
<dbReference type="EMBL" id="CAJHNH020003957">
    <property type="protein sequence ID" value="CAG5130312.1"/>
    <property type="molecule type" value="Genomic_DNA"/>
</dbReference>
<evidence type="ECO:0000256" key="3">
    <source>
        <dbReference type="ARBA" id="ARBA00023136"/>
    </source>
</evidence>
<dbReference type="Proteomes" id="UP000678393">
    <property type="component" value="Unassembled WGS sequence"/>
</dbReference>
<dbReference type="InterPro" id="IPR000742">
    <property type="entry name" value="EGF"/>
</dbReference>
<feature type="non-terminal residue" evidence="7">
    <location>
        <position position="1"/>
    </location>
</feature>
<reference evidence="7" key="1">
    <citation type="submission" date="2021-04" db="EMBL/GenBank/DDBJ databases">
        <authorList>
            <consortium name="Molecular Ecology Group"/>
        </authorList>
    </citation>
    <scope>NUCLEOTIDE SEQUENCE</scope>
</reference>
<dbReference type="AlphaFoldDB" id="A0A8S3ZRR8"/>
<dbReference type="GO" id="GO:0016020">
    <property type="term" value="C:membrane"/>
    <property type="evidence" value="ECO:0007669"/>
    <property type="project" value="UniProtKB-SubCell"/>
</dbReference>
<gene>
    <name evidence="7" type="ORF">CUNI_LOCUS15870</name>
</gene>